<proteinExistence type="predicted"/>
<feature type="transmembrane region" description="Helical" evidence="6">
    <location>
        <begin position="369"/>
        <end position="390"/>
    </location>
</feature>
<dbReference type="OrthoDB" id="9768837at2"/>
<evidence type="ECO:0000313" key="9">
    <source>
        <dbReference type="Proteomes" id="UP000236311"/>
    </source>
</evidence>
<feature type="transmembrane region" description="Helical" evidence="6">
    <location>
        <begin position="238"/>
        <end position="260"/>
    </location>
</feature>
<evidence type="ECO:0000256" key="1">
    <source>
        <dbReference type="ARBA" id="ARBA00004651"/>
    </source>
</evidence>
<sequence length="417" mass="45982">MRKFITVLKFELKEYLGNKTFMVLTAILAILGVALLFLPRFVDMSGMTGVTVVGGGSAETETAPEEEQELFLYLDKAGVVQADILEQIFPEVNWQTAADEAEIRTAVEAQEAKAGFVVTAPAEYEYYVFNKTMSDQNTARFDQAMKVFYRMDYCAKSGWNLEEITAMYDVPVTVTENVLNKDTESNYWYSYFLIILVFMLIVYYGQMIAVSVTNEKSNRAIEVLVTSTSPNSLLFGKVIAGAIAGVFQMGVLLGAVLIAYQVNREQWGGMLDRILHIPGDVLLAFAFFGLGGYLFYAFLYGAMGALVSKTEDISKSVSGLMVVIMAVYFFSLLQLTNIDGSVIKILSFLPISSYSTMFARIAMGTVAAWEIIVSFLILVVSIGAAGIVGAKIYRMGTLRYGNPIKITTALKSLKKNS</sequence>
<name>A0A2K4ZF13_9FIRM</name>
<dbReference type="AlphaFoldDB" id="A0A2K4ZF13"/>
<evidence type="ECO:0000259" key="7">
    <source>
        <dbReference type="Pfam" id="PF12698"/>
    </source>
</evidence>
<dbReference type="Proteomes" id="UP000236311">
    <property type="component" value="Unassembled WGS sequence"/>
</dbReference>
<dbReference type="PANTHER" id="PTHR30294">
    <property type="entry name" value="MEMBRANE COMPONENT OF ABC TRANSPORTER YHHJ-RELATED"/>
    <property type="match status" value="1"/>
</dbReference>
<dbReference type="PANTHER" id="PTHR30294:SF29">
    <property type="entry name" value="MULTIDRUG ABC TRANSPORTER PERMEASE YBHS-RELATED"/>
    <property type="match status" value="1"/>
</dbReference>
<dbReference type="InterPro" id="IPR013525">
    <property type="entry name" value="ABC2_TM"/>
</dbReference>
<dbReference type="Pfam" id="PF12698">
    <property type="entry name" value="ABC2_membrane_3"/>
    <property type="match status" value="1"/>
</dbReference>
<gene>
    <name evidence="8" type="ORF">AMURIS_01765</name>
</gene>
<protein>
    <submittedName>
        <fullName evidence="8">ABC-2 family transporter protein</fullName>
    </submittedName>
</protein>
<evidence type="ECO:0000256" key="5">
    <source>
        <dbReference type="ARBA" id="ARBA00023136"/>
    </source>
</evidence>
<accession>A0A2K4ZF13</accession>
<feature type="transmembrane region" description="Helical" evidence="6">
    <location>
        <begin position="281"/>
        <end position="307"/>
    </location>
</feature>
<keyword evidence="4 6" id="KW-1133">Transmembrane helix</keyword>
<dbReference type="RefSeq" id="WP_103239182.1">
    <property type="nucleotide sequence ID" value="NZ_CANRXC010000015.1"/>
</dbReference>
<keyword evidence="2" id="KW-1003">Cell membrane</keyword>
<keyword evidence="5 6" id="KW-0472">Membrane</keyword>
<evidence type="ECO:0000256" key="2">
    <source>
        <dbReference type="ARBA" id="ARBA00022475"/>
    </source>
</evidence>
<dbReference type="GO" id="GO:0140359">
    <property type="term" value="F:ABC-type transporter activity"/>
    <property type="evidence" value="ECO:0007669"/>
    <property type="project" value="InterPro"/>
</dbReference>
<dbReference type="InterPro" id="IPR051449">
    <property type="entry name" value="ABC-2_transporter_component"/>
</dbReference>
<feature type="transmembrane region" description="Helical" evidence="6">
    <location>
        <begin position="187"/>
        <end position="205"/>
    </location>
</feature>
<evidence type="ECO:0000256" key="3">
    <source>
        <dbReference type="ARBA" id="ARBA00022692"/>
    </source>
</evidence>
<dbReference type="GO" id="GO:0005886">
    <property type="term" value="C:plasma membrane"/>
    <property type="evidence" value="ECO:0007669"/>
    <property type="project" value="UniProtKB-SubCell"/>
</dbReference>
<reference evidence="8 9" key="1">
    <citation type="submission" date="2018-01" db="EMBL/GenBank/DDBJ databases">
        <authorList>
            <person name="Gaut B.S."/>
            <person name="Morton B.R."/>
            <person name="Clegg M.T."/>
            <person name="Duvall M.R."/>
        </authorList>
    </citation>
    <scope>NUCLEOTIDE SEQUENCE [LARGE SCALE GENOMIC DNA]</scope>
    <source>
        <strain evidence="8">GP69</strain>
    </source>
</reference>
<feature type="transmembrane region" description="Helical" evidence="6">
    <location>
        <begin position="345"/>
        <end position="363"/>
    </location>
</feature>
<evidence type="ECO:0000256" key="6">
    <source>
        <dbReference type="SAM" id="Phobius"/>
    </source>
</evidence>
<dbReference type="EMBL" id="OFSM01000008">
    <property type="protein sequence ID" value="SOY29050.1"/>
    <property type="molecule type" value="Genomic_DNA"/>
</dbReference>
<evidence type="ECO:0000313" key="8">
    <source>
        <dbReference type="EMBL" id="SOY29050.1"/>
    </source>
</evidence>
<keyword evidence="3 6" id="KW-0812">Transmembrane</keyword>
<feature type="domain" description="ABC-2 type transporter transmembrane" evidence="7">
    <location>
        <begin position="21"/>
        <end position="389"/>
    </location>
</feature>
<comment type="subcellular location">
    <subcellularLocation>
        <location evidence="1">Cell membrane</location>
        <topology evidence="1">Multi-pass membrane protein</topology>
    </subcellularLocation>
</comment>
<organism evidence="8 9">
    <name type="scientific">Acetatifactor muris</name>
    <dbReference type="NCBI Taxonomy" id="879566"/>
    <lineage>
        <taxon>Bacteria</taxon>
        <taxon>Bacillati</taxon>
        <taxon>Bacillota</taxon>
        <taxon>Clostridia</taxon>
        <taxon>Lachnospirales</taxon>
        <taxon>Lachnospiraceae</taxon>
        <taxon>Acetatifactor</taxon>
    </lineage>
</organism>
<keyword evidence="9" id="KW-1185">Reference proteome</keyword>
<feature type="transmembrane region" description="Helical" evidence="6">
    <location>
        <begin position="20"/>
        <end position="38"/>
    </location>
</feature>
<feature type="transmembrane region" description="Helical" evidence="6">
    <location>
        <begin position="313"/>
        <end position="333"/>
    </location>
</feature>
<evidence type="ECO:0000256" key="4">
    <source>
        <dbReference type="ARBA" id="ARBA00022989"/>
    </source>
</evidence>